<proteinExistence type="inferred from homology"/>
<evidence type="ECO:0000256" key="2">
    <source>
        <dbReference type="ARBA" id="ARBA00022801"/>
    </source>
</evidence>
<dbReference type="Gene3D" id="2.30.40.10">
    <property type="entry name" value="Urease, subunit C, domain 1"/>
    <property type="match status" value="1"/>
</dbReference>
<dbReference type="RefSeq" id="WP_034422836.1">
    <property type="nucleotide sequence ID" value="NZ_CP045798.1"/>
</dbReference>
<gene>
    <name evidence="4" type="primary">mtaD</name>
    <name evidence="6" type="ORF">BR63_06195</name>
</gene>
<dbReference type="CDD" id="cd01298">
    <property type="entry name" value="ATZ_TRZ_like"/>
    <property type="match status" value="1"/>
</dbReference>
<evidence type="ECO:0000259" key="5">
    <source>
        <dbReference type="Pfam" id="PF01979"/>
    </source>
</evidence>
<dbReference type="GO" id="GO:0050270">
    <property type="term" value="F:S-adenosylhomocysteine deaminase activity"/>
    <property type="evidence" value="ECO:0007669"/>
    <property type="project" value="UniProtKB-UniRule"/>
</dbReference>
<feature type="binding site" evidence="4">
    <location>
        <position position="213"/>
    </location>
    <ligand>
        <name>substrate</name>
    </ligand>
</feature>
<reference evidence="6 7" key="1">
    <citation type="journal article" date="2019" name="Front. Microbiol.">
        <title>Thermoanaerosceptrum fracticalcis gen. nov. sp. nov., a Novel Fumarate-Fermenting Microorganism From a Deep Fractured Carbonate Aquifer of the US Great Basin.</title>
        <authorList>
            <person name="Hamilton-Brehm S.D."/>
            <person name="Stewart L.E."/>
            <person name="Zavarin M."/>
            <person name="Caldwell M."/>
            <person name="Lawson P.A."/>
            <person name="Onstott T.C."/>
            <person name="Grzymski J."/>
            <person name="Neveux I."/>
            <person name="Lollar B.S."/>
            <person name="Russell C.E."/>
            <person name="Moser D.P."/>
        </authorList>
    </citation>
    <scope>NUCLEOTIDE SEQUENCE [LARGE SCALE GENOMIC DNA]</scope>
    <source>
        <strain evidence="6 7">DRI-13</strain>
    </source>
</reference>
<comment type="catalytic activity">
    <reaction evidence="4">
        <text>S-adenosyl-L-homocysteine + H2O + H(+) = S-inosyl-L-homocysteine + NH4(+)</text>
        <dbReference type="Rhea" id="RHEA:20716"/>
        <dbReference type="ChEBI" id="CHEBI:15377"/>
        <dbReference type="ChEBI" id="CHEBI:15378"/>
        <dbReference type="ChEBI" id="CHEBI:28938"/>
        <dbReference type="ChEBI" id="CHEBI:57856"/>
        <dbReference type="ChEBI" id="CHEBI:57985"/>
        <dbReference type="EC" id="3.5.4.28"/>
    </reaction>
</comment>
<dbReference type="EC" id="3.5.4.28" evidence="4"/>
<feature type="domain" description="Amidohydrolase-related" evidence="5">
    <location>
        <begin position="55"/>
        <end position="402"/>
    </location>
</feature>
<comment type="function">
    <text evidence="4">Catalyzes the deamination of 5-methylthioadenosine and S-adenosyl-L-homocysteine into 5-methylthioinosine and S-inosyl-L-homocysteine, respectively. Is also able to deaminate adenosine.</text>
</comment>
<feature type="binding site" evidence="4">
    <location>
        <position position="299"/>
    </location>
    <ligand>
        <name>substrate</name>
    </ligand>
</feature>
<keyword evidence="1 4" id="KW-0479">Metal-binding</keyword>
<dbReference type="InterPro" id="IPR050287">
    <property type="entry name" value="MTA/SAH_deaminase"/>
</dbReference>
<evidence type="ECO:0000256" key="4">
    <source>
        <dbReference type="HAMAP-Rule" id="MF_01281"/>
    </source>
</evidence>
<protein>
    <recommendedName>
        <fullName evidence="4">5-methylthioadenosine/S-adenosylhomocysteine deaminase</fullName>
        <shortName evidence="4">MTA/SAH deaminase</shortName>
        <ecNumber evidence="4">3.5.4.28</ecNumber>
        <ecNumber evidence="4">3.5.4.31</ecNumber>
    </recommendedName>
</protein>
<dbReference type="InterPro" id="IPR011059">
    <property type="entry name" value="Metal-dep_hydrolase_composite"/>
</dbReference>
<accession>A0A7G6E1I4</accession>
<dbReference type="HAMAP" id="MF_01281">
    <property type="entry name" value="MTA_SAH_deamin"/>
    <property type="match status" value="1"/>
</dbReference>
<comment type="cofactor">
    <cofactor evidence="4">
        <name>Zn(2+)</name>
        <dbReference type="ChEBI" id="CHEBI:29105"/>
    </cofactor>
    <text evidence="4">Binds 1 zinc ion per subunit.</text>
</comment>
<evidence type="ECO:0000256" key="3">
    <source>
        <dbReference type="ARBA" id="ARBA00022833"/>
    </source>
</evidence>
<feature type="binding site" evidence="4">
    <location>
        <position position="66"/>
    </location>
    <ligand>
        <name>Zn(2+)</name>
        <dbReference type="ChEBI" id="CHEBI:29105"/>
    </ligand>
</feature>
<feature type="binding site" evidence="4">
    <location>
        <position position="93"/>
    </location>
    <ligand>
        <name>substrate</name>
    </ligand>
</feature>
<dbReference type="FunFam" id="3.20.20.140:FF:000014">
    <property type="entry name" value="5-methylthioadenosine/S-adenosylhomocysteine deaminase"/>
    <property type="match status" value="1"/>
</dbReference>
<evidence type="ECO:0000256" key="1">
    <source>
        <dbReference type="ARBA" id="ARBA00022723"/>
    </source>
</evidence>
<keyword evidence="3 4" id="KW-0862">Zinc</keyword>
<feature type="binding site" evidence="4">
    <location>
        <position position="299"/>
    </location>
    <ligand>
        <name>Zn(2+)</name>
        <dbReference type="ChEBI" id="CHEBI:29105"/>
    </ligand>
</feature>
<dbReference type="InterPro" id="IPR006680">
    <property type="entry name" value="Amidohydro-rel"/>
</dbReference>
<dbReference type="OrthoDB" id="9807210at2"/>
<dbReference type="KEGG" id="tfr:BR63_06195"/>
<organism evidence="6 7">
    <name type="scientific">Thermanaerosceptrum fracticalcis</name>
    <dbReference type="NCBI Taxonomy" id="1712410"/>
    <lineage>
        <taxon>Bacteria</taxon>
        <taxon>Bacillati</taxon>
        <taxon>Bacillota</taxon>
        <taxon>Clostridia</taxon>
        <taxon>Eubacteriales</taxon>
        <taxon>Peptococcaceae</taxon>
        <taxon>Thermanaerosceptrum</taxon>
    </lineage>
</organism>
<dbReference type="Pfam" id="PF01979">
    <property type="entry name" value="Amidohydro_1"/>
    <property type="match status" value="1"/>
</dbReference>
<dbReference type="SUPFAM" id="SSF51338">
    <property type="entry name" value="Composite domain of metallo-dependent hydrolases"/>
    <property type="match status" value="2"/>
</dbReference>
<dbReference type="GO" id="GO:0046872">
    <property type="term" value="F:metal ion binding"/>
    <property type="evidence" value="ECO:0007669"/>
    <property type="project" value="UniProtKB-KW"/>
</dbReference>
<evidence type="ECO:0000313" key="6">
    <source>
        <dbReference type="EMBL" id="QNB45938.1"/>
    </source>
</evidence>
<dbReference type="GO" id="GO:0090614">
    <property type="term" value="F:5'-methylthioadenosine deaminase activity"/>
    <property type="evidence" value="ECO:0007669"/>
    <property type="project" value="UniProtKB-UniRule"/>
</dbReference>
<dbReference type="AlphaFoldDB" id="A0A7G6E1I4"/>
<sequence>MTGLLIKNALILPMNKETTWFQGDIYVEGNSIKEVGKELSPDTPNITILDGQDTVVLPGFVNCHTHAAMTLLRSYGDDMPLMVWLSQRIWPREAHLTEEDIYWGTMLSILEMIKSGTTCFADMYFYMDQVAQAVEETGIRASLSRGMIGLGDKAELALRESEEFVQKWHGKAQGRITCLLGPHAPYTCPPDYLKEVMALADKLGVGLHIHLAETRTEVEDIQKQYGMTPVKLMDSLGLFTGRHVLAAHCVHLTPEERAILIKHQVGIAHNPESNMKLASGVAPIPELVKEGARVGLGTDGAASNNNLDLLEEMRTCALLHKVTTQDPTVLPAYQVLEMATRNGAQVLGLEKVGLIAPGQKADLIMVDLHKPHLTPLHDPVANLVYAAQSSDVKNVIIDGKLVMKDRHMVTMDEERVIYEARKRGQDLVTRQ</sequence>
<dbReference type="EC" id="3.5.4.31" evidence="4"/>
<feature type="binding site" evidence="4">
    <location>
        <position position="210"/>
    </location>
    <ligand>
        <name>Zn(2+)</name>
        <dbReference type="ChEBI" id="CHEBI:29105"/>
    </ligand>
</feature>
<feature type="binding site" evidence="4">
    <location>
        <position position="183"/>
    </location>
    <ligand>
        <name>substrate</name>
    </ligand>
</feature>
<comment type="catalytic activity">
    <reaction evidence="4">
        <text>S-methyl-5'-thioadenosine + H2O + H(+) = S-methyl-5'-thioinosine + NH4(+)</text>
        <dbReference type="Rhea" id="RHEA:25025"/>
        <dbReference type="ChEBI" id="CHEBI:15377"/>
        <dbReference type="ChEBI" id="CHEBI:15378"/>
        <dbReference type="ChEBI" id="CHEBI:17509"/>
        <dbReference type="ChEBI" id="CHEBI:28938"/>
        <dbReference type="ChEBI" id="CHEBI:48595"/>
        <dbReference type="EC" id="3.5.4.31"/>
    </reaction>
</comment>
<dbReference type="PANTHER" id="PTHR43794">
    <property type="entry name" value="AMINOHYDROLASE SSNA-RELATED"/>
    <property type="match status" value="1"/>
</dbReference>
<dbReference type="Gene3D" id="3.20.20.140">
    <property type="entry name" value="Metal-dependent hydrolases"/>
    <property type="match status" value="1"/>
</dbReference>
<evidence type="ECO:0000313" key="7">
    <source>
        <dbReference type="Proteomes" id="UP000515847"/>
    </source>
</evidence>
<comment type="similarity">
    <text evidence="4">Belongs to the metallo-dependent hydrolases superfamily. MTA/SAH deaminase family.</text>
</comment>
<dbReference type="InterPro" id="IPR032466">
    <property type="entry name" value="Metal_Hydrolase"/>
</dbReference>
<dbReference type="Proteomes" id="UP000515847">
    <property type="component" value="Chromosome"/>
</dbReference>
<comment type="caution">
    <text evidence="4">Lacks conserved residue(s) required for the propagation of feature annotation.</text>
</comment>
<dbReference type="InterPro" id="IPR023512">
    <property type="entry name" value="Deaminase_MtaD/DadD"/>
</dbReference>
<dbReference type="EMBL" id="CP045798">
    <property type="protein sequence ID" value="QNB45938.1"/>
    <property type="molecule type" value="Genomic_DNA"/>
</dbReference>
<keyword evidence="7" id="KW-1185">Reference proteome</keyword>
<keyword evidence="2 4" id="KW-0378">Hydrolase</keyword>
<feature type="binding site" evidence="4">
    <location>
        <position position="64"/>
    </location>
    <ligand>
        <name>Zn(2+)</name>
        <dbReference type="ChEBI" id="CHEBI:29105"/>
    </ligand>
</feature>
<name>A0A7G6E1I4_THEFR</name>
<dbReference type="PANTHER" id="PTHR43794:SF11">
    <property type="entry name" value="AMIDOHYDROLASE-RELATED DOMAIN-CONTAINING PROTEIN"/>
    <property type="match status" value="1"/>
</dbReference>
<dbReference type="SUPFAM" id="SSF51556">
    <property type="entry name" value="Metallo-dependent hydrolases"/>
    <property type="match status" value="1"/>
</dbReference>
<feature type="binding site" evidence="4">
    <location>
        <position position="145"/>
    </location>
    <ligand>
        <name>substrate</name>
    </ligand>
</feature>